<dbReference type="InterPro" id="IPR046768">
    <property type="entry name" value="ExoX-like_C"/>
</dbReference>
<gene>
    <name evidence="3" type="ORF">SMAR0320_LOCUS6564</name>
</gene>
<feature type="domain" description="Exodeoxyribonuclease X-like C-terminal" evidence="2">
    <location>
        <begin position="7"/>
        <end position="27"/>
    </location>
</feature>
<protein>
    <recommendedName>
        <fullName evidence="2">Exodeoxyribonuclease X-like C-terminal domain-containing protein</fullName>
    </recommendedName>
</protein>
<name>A0A7S2PCB5_9STRA</name>
<evidence type="ECO:0000313" key="3">
    <source>
        <dbReference type="EMBL" id="CAD9589867.1"/>
    </source>
</evidence>
<accession>A0A7S2PCB5</accession>
<reference evidence="3" key="1">
    <citation type="submission" date="2021-01" db="EMBL/GenBank/DDBJ databases">
        <authorList>
            <person name="Corre E."/>
            <person name="Pelletier E."/>
            <person name="Niang G."/>
            <person name="Scheremetjew M."/>
            <person name="Finn R."/>
            <person name="Kale V."/>
            <person name="Holt S."/>
            <person name="Cochrane G."/>
            <person name="Meng A."/>
            <person name="Brown T."/>
            <person name="Cohen L."/>
        </authorList>
    </citation>
    <scope>NUCLEOTIDE SEQUENCE</scope>
    <source>
        <strain evidence="3">SM1012Den-03</strain>
    </source>
</reference>
<dbReference type="Pfam" id="PF20600">
    <property type="entry name" value="ExoX-like_C"/>
    <property type="match status" value="1"/>
</dbReference>
<evidence type="ECO:0000259" key="2">
    <source>
        <dbReference type="Pfam" id="PF20600"/>
    </source>
</evidence>
<dbReference type="AlphaFoldDB" id="A0A7S2PCB5"/>
<feature type="region of interest" description="Disordered" evidence="1">
    <location>
        <begin position="55"/>
        <end position="84"/>
    </location>
</feature>
<sequence length="154" mass="17777">MSANDRFSFGQHKGKTFSDIAQEDPKYHVRYMAMMRKKGQKPPRTLLRYIAWKKKSGSGGSAPSNRIRRRENGGNERFTFGSKRGQTFRQVAKNDPSYHLRCSATGYDPDPDQMHRYRVYFGRYGDEYAAARSEREEIGLAVGICPVDWFGQHD</sequence>
<dbReference type="EMBL" id="HBGZ01009139">
    <property type="protein sequence ID" value="CAD9589867.1"/>
    <property type="molecule type" value="Transcribed_RNA"/>
</dbReference>
<organism evidence="3">
    <name type="scientific">Skeletonema marinoi</name>
    <dbReference type="NCBI Taxonomy" id="267567"/>
    <lineage>
        <taxon>Eukaryota</taxon>
        <taxon>Sar</taxon>
        <taxon>Stramenopiles</taxon>
        <taxon>Ochrophyta</taxon>
        <taxon>Bacillariophyta</taxon>
        <taxon>Coscinodiscophyceae</taxon>
        <taxon>Thalassiosirophycidae</taxon>
        <taxon>Thalassiosirales</taxon>
        <taxon>Skeletonemataceae</taxon>
        <taxon>Skeletonema</taxon>
        <taxon>Skeletonema marinoi-dohrnii complex</taxon>
    </lineage>
</organism>
<proteinExistence type="predicted"/>
<evidence type="ECO:0000256" key="1">
    <source>
        <dbReference type="SAM" id="MobiDB-lite"/>
    </source>
</evidence>